<dbReference type="EMBL" id="JACYNR010000047">
    <property type="protein sequence ID" value="MBD8129223.1"/>
    <property type="molecule type" value="Genomic_DNA"/>
</dbReference>
<gene>
    <name evidence="1" type="ORF">IFT41_24320</name>
</gene>
<reference evidence="1 2" key="1">
    <citation type="journal article" date="2020" name="FEMS Microbiol. Ecol.">
        <title>Temporal dynamics of bacterial communities during seed development and maturation.</title>
        <authorList>
            <person name="Chesneau G."/>
            <person name="Torres-Cortes G."/>
            <person name="Briand M."/>
            <person name="Darrasse A."/>
            <person name="Preveaux A."/>
            <person name="Marais C."/>
            <person name="Jacques M.A."/>
            <person name="Shade A."/>
            <person name="Barret M."/>
        </authorList>
    </citation>
    <scope>NUCLEOTIDE SEQUENCE [LARGE SCALE GENOMIC DNA]</scope>
    <source>
        <strain evidence="1 2">CFBP13709</strain>
    </source>
</reference>
<keyword evidence="2" id="KW-1185">Reference proteome</keyword>
<organism evidence="1 2">
    <name type="scientific">Enterobacter agglomerans</name>
    <name type="common">Erwinia herbicola</name>
    <name type="synonym">Pantoea agglomerans</name>
    <dbReference type="NCBI Taxonomy" id="549"/>
    <lineage>
        <taxon>Bacteria</taxon>
        <taxon>Pseudomonadati</taxon>
        <taxon>Pseudomonadota</taxon>
        <taxon>Gammaproteobacteria</taxon>
        <taxon>Enterobacterales</taxon>
        <taxon>Erwiniaceae</taxon>
        <taxon>Pantoea</taxon>
        <taxon>Pantoea agglomerans group</taxon>
    </lineage>
</organism>
<evidence type="ECO:0000313" key="2">
    <source>
        <dbReference type="Proteomes" id="UP000610459"/>
    </source>
</evidence>
<comment type="caution">
    <text evidence="1">The sequence shown here is derived from an EMBL/GenBank/DDBJ whole genome shotgun (WGS) entry which is preliminary data.</text>
</comment>
<dbReference type="Proteomes" id="UP000610459">
    <property type="component" value="Unassembled WGS sequence"/>
</dbReference>
<sequence length="185" mass="20741">MAKKRIDIQREIKVNDVRITKAIQDIEAATAGDRVTIYFNDNIGGSIQDALTLIEAIERSDPAIRIFLIFKTYAISAAAFIMCYFAFYNVVTTNVRVQLDGNVCVVYHKPRAETALHTYFASGLFDHLQYQPVLEFIKYITPTFDDVFDSLLTGCQSKGIRIAPHMKSVYNINGDVSVVFNGGTL</sequence>
<name>A0ACC5PXC7_ENTAG</name>
<proteinExistence type="predicted"/>
<evidence type="ECO:0000313" key="1">
    <source>
        <dbReference type="EMBL" id="MBD8129223.1"/>
    </source>
</evidence>
<protein>
    <submittedName>
        <fullName evidence="1">Uncharacterized protein</fullName>
    </submittedName>
</protein>
<accession>A0ACC5PXC7</accession>